<dbReference type="GO" id="GO:0006402">
    <property type="term" value="P:mRNA catabolic process"/>
    <property type="evidence" value="ECO:0007669"/>
    <property type="project" value="TreeGrafter"/>
</dbReference>
<protein>
    <submittedName>
        <fullName evidence="3">RNB-domain-containing protein</fullName>
    </submittedName>
</protein>
<evidence type="ECO:0000259" key="2">
    <source>
        <dbReference type="SMART" id="SM00955"/>
    </source>
</evidence>
<dbReference type="InterPro" id="IPR001900">
    <property type="entry name" value="RNase_II/R"/>
</dbReference>
<dbReference type="PANTHER" id="PTHR23355:SF65">
    <property type="entry name" value="EXORIBONUCLEASE CYT-4, PUTATIVE (AFU_ORTHOLOGUE AFUA_7G01550)-RELATED"/>
    <property type="match status" value="1"/>
</dbReference>
<dbReference type="InterPro" id="IPR012340">
    <property type="entry name" value="NA-bd_OB-fold"/>
</dbReference>
<dbReference type="Pfam" id="PF00773">
    <property type="entry name" value="RNB"/>
    <property type="match status" value="1"/>
</dbReference>
<dbReference type="InterPro" id="IPR056624">
    <property type="entry name" value="WH_CYT4"/>
</dbReference>
<organism evidence="3 4">
    <name type="scientific">Pseudovirgaria hyperparasitica</name>
    <dbReference type="NCBI Taxonomy" id="470096"/>
    <lineage>
        <taxon>Eukaryota</taxon>
        <taxon>Fungi</taxon>
        <taxon>Dikarya</taxon>
        <taxon>Ascomycota</taxon>
        <taxon>Pezizomycotina</taxon>
        <taxon>Dothideomycetes</taxon>
        <taxon>Dothideomycetes incertae sedis</taxon>
        <taxon>Acrospermales</taxon>
        <taxon>Acrospermaceae</taxon>
        <taxon>Pseudovirgaria</taxon>
    </lineage>
</organism>
<evidence type="ECO:0000313" key="4">
    <source>
        <dbReference type="Proteomes" id="UP000799437"/>
    </source>
</evidence>
<reference evidence="3" key="1">
    <citation type="journal article" date="2020" name="Stud. Mycol.">
        <title>101 Dothideomycetes genomes: a test case for predicting lifestyles and emergence of pathogens.</title>
        <authorList>
            <person name="Haridas S."/>
            <person name="Albert R."/>
            <person name="Binder M."/>
            <person name="Bloem J."/>
            <person name="Labutti K."/>
            <person name="Salamov A."/>
            <person name="Andreopoulos B."/>
            <person name="Baker S."/>
            <person name="Barry K."/>
            <person name="Bills G."/>
            <person name="Bluhm B."/>
            <person name="Cannon C."/>
            <person name="Castanera R."/>
            <person name="Culley D."/>
            <person name="Daum C."/>
            <person name="Ezra D."/>
            <person name="Gonzalez J."/>
            <person name="Henrissat B."/>
            <person name="Kuo A."/>
            <person name="Liang C."/>
            <person name="Lipzen A."/>
            <person name="Lutzoni F."/>
            <person name="Magnuson J."/>
            <person name="Mondo S."/>
            <person name="Nolan M."/>
            <person name="Ohm R."/>
            <person name="Pangilinan J."/>
            <person name="Park H.-J."/>
            <person name="Ramirez L."/>
            <person name="Alfaro M."/>
            <person name="Sun H."/>
            <person name="Tritt A."/>
            <person name="Yoshinaga Y."/>
            <person name="Zwiers L.-H."/>
            <person name="Turgeon B."/>
            <person name="Goodwin S."/>
            <person name="Spatafora J."/>
            <person name="Crous P."/>
            <person name="Grigoriev I."/>
        </authorList>
    </citation>
    <scope>NUCLEOTIDE SEQUENCE</scope>
    <source>
        <strain evidence="3">CBS 121739</strain>
    </source>
</reference>
<keyword evidence="4" id="KW-1185">Reference proteome</keyword>
<dbReference type="SUPFAM" id="SSF50249">
    <property type="entry name" value="Nucleic acid-binding proteins"/>
    <property type="match status" value="1"/>
</dbReference>
<dbReference type="Pfam" id="PF23216">
    <property type="entry name" value="WHD_CYT4"/>
    <property type="match status" value="1"/>
</dbReference>
<dbReference type="OrthoDB" id="2285229at2759"/>
<dbReference type="InterPro" id="IPR050180">
    <property type="entry name" value="RNR_Ribonuclease"/>
</dbReference>
<dbReference type="GO" id="GO:0000175">
    <property type="term" value="F:3'-5'-RNA exonuclease activity"/>
    <property type="evidence" value="ECO:0007669"/>
    <property type="project" value="TreeGrafter"/>
</dbReference>
<dbReference type="GO" id="GO:0003723">
    <property type="term" value="F:RNA binding"/>
    <property type="evidence" value="ECO:0007669"/>
    <property type="project" value="InterPro"/>
</dbReference>
<dbReference type="AlphaFoldDB" id="A0A6A6W032"/>
<sequence>MLSPSSEFPRFCWACVSRTVVSTTAGLQKSAYRSRRLLQSRAITTSPERGRRPTRLRKYNSSSTIPKSQPALAFSQSTSLAQSTHDQSTHNPKGPPPQGIRDQLKLWQEQNGTPNAEECLENLIPALGDANAAAQLGMEEEAADERDGYMAINYDPDEVEDIYGSGLSLASKVQPGDLCMLPNKIRSPANDLVAAIYVSPGDTGHGKFLNSKGAIIDCYLGSILLRYPAFVSQDEVMKVKSCMTIMNQSSVDAPNTHYLDVQKKDTSHVSLTVCAPMLEALSAFRQRYLDIYREHHRRLDFAYELLAHPTEDKIWSLDKAIKYLLEEHADNSFEQLSAVHLALERAGSGIDYSYSTFNMTQQYYVKAQANLTEIETVISWIRNYKTWRASQASGNKSQLAPPGVSIIERFVTKAKGLVSHSRSVRSPSNITFGAVPILGGLGPSKLRQTANKPLPVERGVVKATFDSNERLIIRALRSYAVERSTYAKQDIAALLPTLMHEVGRYDGHNIGVATVFLFLQEIGVLTTYEDHHNFTPSLMLPGYGYSNLIDSASASASHPEMHEKDLVDTMADLRKDWEQLPVYCIDDASASEIDDGISVEVIEGGATAQWWLHVHVANPTAFIPRNHILARLAGHLIQTVYSGSHSVPLLPKWVTQGWFSLQSNRPVLTFSGRIDSSGTILESKVQPGIIRNVILTTRHAVDETLGGHPSIFPNKWTVGGALPEIKVTRPLQTKFSPSQVKDLQALWNVAEALDKATQNQSKQFQRSTFVNCDLYSINVSSSTGQPLPNSSTQPDRAIFSQGDPVIEMRSRPWSTQYAPIGDGDKGHVAKAIVETSMVAACTIGARWARDRNVPLYFRGTHPYADQEKFQRFVKNVWEPSLDENGIPPLHVSVKSTDFIGRTYISTTPVFHVGLNADAYTHVTSPLRRYADMIAHWQIESALRAEARAGKSLAQMPAAVTGLAYSQETLESGLVRVAARIKQISMLNGGYGKFWKRELVRRALHFNECPEFPRIVTCMVMTNLITVQKIQVSVREFELHASMMDPRCDISRTVYPNVDQVRPQAGDIWECEIARVEQYSGLITLTPIRLIEKWKPAREGFNGDEFFSDS</sequence>
<dbReference type="GeneID" id="54489431"/>
<name>A0A6A6W032_9PEZI</name>
<dbReference type="GO" id="GO:0000932">
    <property type="term" value="C:P-body"/>
    <property type="evidence" value="ECO:0007669"/>
    <property type="project" value="TreeGrafter"/>
</dbReference>
<feature type="domain" description="RNB" evidence="2">
    <location>
        <begin position="574"/>
        <end position="944"/>
    </location>
</feature>
<feature type="compositionally biased region" description="Polar residues" evidence="1">
    <location>
        <begin position="74"/>
        <end position="91"/>
    </location>
</feature>
<proteinExistence type="predicted"/>
<dbReference type="Proteomes" id="UP000799437">
    <property type="component" value="Unassembled WGS sequence"/>
</dbReference>
<accession>A0A6A6W032</accession>
<gene>
    <name evidence="3" type="ORF">EJ05DRAFT_512871</name>
</gene>
<evidence type="ECO:0000313" key="3">
    <source>
        <dbReference type="EMBL" id="KAF2755344.1"/>
    </source>
</evidence>
<dbReference type="RefSeq" id="XP_033597795.1">
    <property type="nucleotide sequence ID" value="XM_033748377.1"/>
</dbReference>
<dbReference type="PANTHER" id="PTHR23355">
    <property type="entry name" value="RIBONUCLEASE"/>
    <property type="match status" value="1"/>
</dbReference>
<feature type="region of interest" description="Disordered" evidence="1">
    <location>
        <begin position="45"/>
        <end position="101"/>
    </location>
</feature>
<evidence type="ECO:0000256" key="1">
    <source>
        <dbReference type="SAM" id="MobiDB-lite"/>
    </source>
</evidence>
<dbReference type="EMBL" id="ML996577">
    <property type="protein sequence ID" value="KAF2755344.1"/>
    <property type="molecule type" value="Genomic_DNA"/>
</dbReference>
<dbReference type="SMART" id="SM00955">
    <property type="entry name" value="RNB"/>
    <property type="match status" value="1"/>
</dbReference>